<dbReference type="GO" id="GO:0000139">
    <property type="term" value="C:Golgi membrane"/>
    <property type="evidence" value="ECO:0007669"/>
    <property type="project" value="InterPro"/>
</dbReference>
<dbReference type="Proteomes" id="UP000014071">
    <property type="component" value="Unassembled WGS sequence"/>
</dbReference>
<gene>
    <name evidence="7" type="ORF">PHSY_001934</name>
</gene>
<dbReference type="GO" id="GO:0015165">
    <property type="term" value="F:pyrimidine nucleotide-sugar transmembrane transporter activity"/>
    <property type="evidence" value="ECO:0007669"/>
    <property type="project" value="InterPro"/>
</dbReference>
<evidence type="ECO:0000313" key="8">
    <source>
        <dbReference type="Proteomes" id="UP000014071"/>
    </source>
</evidence>
<keyword evidence="8" id="KW-1185">Reference proteome</keyword>
<dbReference type="AlphaFoldDB" id="R9NZR4"/>
<proteinExistence type="predicted"/>
<evidence type="ECO:0000256" key="2">
    <source>
        <dbReference type="ARBA" id="ARBA00022692"/>
    </source>
</evidence>
<keyword evidence="4 6" id="KW-0472">Membrane</keyword>
<feature type="transmembrane region" description="Helical" evidence="6">
    <location>
        <begin position="209"/>
        <end position="226"/>
    </location>
</feature>
<dbReference type="GeneID" id="24107229"/>
<evidence type="ECO:0000256" key="1">
    <source>
        <dbReference type="ARBA" id="ARBA00004141"/>
    </source>
</evidence>
<name>R9NZR4_PSEHS</name>
<dbReference type="InterPro" id="IPR007271">
    <property type="entry name" value="Nuc_sug_transpt"/>
</dbReference>
<sequence length="341" mass="37128">MRVIPVRPLAHSISSFLNHLDLHSVVVNMSASLTSLIAAISAIRSGVGIVQHQAIRHVAYSPYLTVLLIESVKISCASILLTRALHKERQADRVDQQATYTKLATDESEEDDANASTDNLVSDAPEAELPNASTAPRTLYHHVLSQIFARQGLRLIVPALLYVAQNNLCLVGATELDPAFFQALWQMRLLVSAVLSRFVLKRQILWQQWVCILGIFGGVLCVKYATMGHAHGEKVQVGHKELSSTALATLQVATAAVLSSVAGITLEYIFRDRTVNLWASNVQLSAFSIPSAAVLVMLSDKNKLAPVVHDLTHSFWPVSVVVFGDCQPGSGRQVFDSVYAA</sequence>
<dbReference type="Pfam" id="PF04142">
    <property type="entry name" value="Nuc_sug_transp"/>
    <property type="match status" value="1"/>
</dbReference>
<dbReference type="EMBL" id="DF238784">
    <property type="protein sequence ID" value="GAC94363.1"/>
    <property type="molecule type" value="Genomic_DNA"/>
</dbReference>
<organism evidence="7 8">
    <name type="scientific">Pseudozyma hubeiensis (strain SY62)</name>
    <name type="common">Yeast</name>
    <dbReference type="NCBI Taxonomy" id="1305764"/>
    <lineage>
        <taxon>Eukaryota</taxon>
        <taxon>Fungi</taxon>
        <taxon>Dikarya</taxon>
        <taxon>Basidiomycota</taxon>
        <taxon>Ustilaginomycotina</taxon>
        <taxon>Ustilaginomycetes</taxon>
        <taxon>Ustilaginales</taxon>
        <taxon>Ustilaginaceae</taxon>
        <taxon>Pseudozyma</taxon>
    </lineage>
</organism>
<evidence type="ECO:0000313" key="7">
    <source>
        <dbReference type="EMBL" id="GAC94363.1"/>
    </source>
</evidence>
<feature type="transmembrane region" description="Helical" evidence="6">
    <location>
        <begin position="277"/>
        <end position="298"/>
    </location>
</feature>
<dbReference type="OrthoDB" id="408493at2759"/>
<reference evidence="8" key="1">
    <citation type="journal article" date="2013" name="Genome Announc.">
        <title>Draft genome sequence of the basidiomycetous yeast-like fungus Pseudozyma hubeiensis SY62, which produces an abundant amount of the biosurfactant mannosylerythritol lipids.</title>
        <authorList>
            <person name="Konishi M."/>
            <person name="Hatada Y."/>
            <person name="Horiuchi J."/>
        </authorList>
    </citation>
    <scope>NUCLEOTIDE SEQUENCE [LARGE SCALE GENOMIC DNA]</scope>
    <source>
        <strain evidence="8">SY62</strain>
    </source>
</reference>
<evidence type="ECO:0000256" key="4">
    <source>
        <dbReference type="ARBA" id="ARBA00023136"/>
    </source>
</evidence>
<dbReference type="PANTHER" id="PTHR10231">
    <property type="entry name" value="NUCLEOTIDE-SUGAR TRANSMEMBRANE TRANSPORTER"/>
    <property type="match status" value="1"/>
</dbReference>
<dbReference type="RefSeq" id="XP_012187950.1">
    <property type="nucleotide sequence ID" value="XM_012332560.1"/>
</dbReference>
<keyword evidence="3 6" id="KW-1133">Transmembrane helix</keyword>
<dbReference type="SUPFAM" id="SSF103481">
    <property type="entry name" value="Multidrug resistance efflux transporter EmrE"/>
    <property type="match status" value="1"/>
</dbReference>
<protein>
    <submittedName>
        <fullName evidence="7">UDP-galactose transporter</fullName>
    </submittedName>
</protein>
<evidence type="ECO:0000256" key="6">
    <source>
        <dbReference type="SAM" id="Phobius"/>
    </source>
</evidence>
<dbReference type="InterPro" id="IPR037185">
    <property type="entry name" value="EmrE-like"/>
</dbReference>
<accession>R9NZR4</accession>
<dbReference type="eggNOG" id="KOG2234">
    <property type="taxonomic scope" value="Eukaryota"/>
</dbReference>
<evidence type="ECO:0000256" key="5">
    <source>
        <dbReference type="SAM" id="MobiDB-lite"/>
    </source>
</evidence>
<dbReference type="HOGENOM" id="CLU_814155_0_0_1"/>
<evidence type="ECO:0000256" key="3">
    <source>
        <dbReference type="ARBA" id="ARBA00022989"/>
    </source>
</evidence>
<keyword evidence="2 6" id="KW-0812">Transmembrane</keyword>
<feature type="transmembrane region" description="Helical" evidence="6">
    <location>
        <begin position="246"/>
        <end position="270"/>
    </location>
</feature>
<feature type="region of interest" description="Disordered" evidence="5">
    <location>
        <begin position="96"/>
        <end position="120"/>
    </location>
</feature>
<comment type="subcellular location">
    <subcellularLocation>
        <location evidence="1">Membrane</location>
        <topology evidence="1">Multi-pass membrane protein</topology>
    </subcellularLocation>
</comment>
<dbReference type="STRING" id="1305764.R9NZR4"/>